<keyword evidence="5" id="KW-1185">Reference proteome</keyword>
<comment type="caution">
    <text evidence="4">The sequence shown here is derived from an EMBL/GenBank/DDBJ whole genome shotgun (WGS) entry which is preliminary data.</text>
</comment>
<dbReference type="Proteomes" id="UP000268553">
    <property type="component" value="Unassembled WGS sequence"/>
</dbReference>
<organism evidence="4 5">
    <name type="scientific">Sphingorhabdus wooponensis</name>
    <dbReference type="NCBI Taxonomy" id="940136"/>
    <lineage>
        <taxon>Bacteria</taxon>
        <taxon>Pseudomonadati</taxon>
        <taxon>Pseudomonadota</taxon>
        <taxon>Alphaproteobacteria</taxon>
        <taxon>Sphingomonadales</taxon>
        <taxon>Sphingomonadaceae</taxon>
        <taxon>Sphingorhabdus</taxon>
    </lineage>
</organism>
<dbReference type="CDD" id="cd00754">
    <property type="entry name" value="Ubl_MoaD"/>
    <property type="match status" value="1"/>
</dbReference>
<gene>
    <name evidence="4" type="primary">moaD</name>
    <name evidence="4" type="ORF">D7D48_08495</name>
</gene>
<dbReference type="Gene3D" id="3.10.20.30">
    <property type="match status" value="1"/>
</dbReference>
<dbReference type="PANTHER" id="PTHR33359:SF1">
    <property type="entry name" value="MOLYBDOPTERIN SYNTHASE SULFUR CARRIER SUBUNIT"/>
    <property type="match status" value="1"/>
</dbReference>
<dbReference type="AlphaFoldDB" id="A0A3R8S3G1"/>
<dbReference type="Pfam" id="PF02597">
    <property type="entry name" value="ThiS"/>
    <property type="match status" value="1"/>
</dbReference>
<dbReference type="GO" id="GO:0000166">
    <property type="term" value="F:nucleotide binding"/>
    <property type="evidence" value="ECO:0007669"/>
    <property type="project" value="UniProtKB-KW"/>
</dbReference>
<dbReference type="InterPro" id="IPR044672">
    <property type="entry name" value="MOCS2A"/>
</dbReference>
<dbReference type="PANTHER" id="PTHR33359">
    <property type="entry name" value="MOLYBDOPTERIN SYNTHASE SULFUR CARRIER SUBUNIT"/>
    <property type="match status" value="1"/>
</dbReference>
<dbReference type="EMBL" id="RWJI01000002">
    <property type="protein sequence ID" value="RRQ51029.1"/>
    <property type="molecule type" value="Genomic_DNA"/>
</dbReference>
<dbReference type="SUPFAM" id="SSF54285">
    <property type="entry name" value="MoaD/ThiS"/>
    <property type="match status" value="1"/>
</dbReference>
<dbReference type="InterPro" id="IPR012675">
    <property type="entry name" value="Beta-grasp_dom_sf"/>
</dbReference>
<dbReference type="GO" id="GO:0006777">
    <property type="term" value="P:Mo-molybdopterin cofactor biosynthetic process"/>
    <property type="evidence" value="ECO:0007669"/>
    <property type="project" value="InterPro"/>
</dbReference>
<comment type="similarity">
    <text evidence="2">Belongs to the MoaD family.</text>
</comment>
<accession>A0A3R8S3G1</accession>
<evidence type="ECO:0000256" key="3">
    <source>
        <dbReference type="ARBA" id="ARBA00024247"/>
    </source>
</evidence>
<evidence type="ECO:0000256" key="2">
    <source>
        <dbReference type="ARBA" id="ARBA00024200"/>
    </source>
</evidence>
<proteinExistence type="inferred from homology"/>
<dbReference type="NCBIfam" id="TIGR01682">
    <property type="entry name" value="moaD"/>
    <property type="match status" value="1"/>
</dbReference>
<name>A0A3R8S3G1_9SPHN</name>
<keyword evidence="1" id="KW-0547">Nucleotide-binding</keyword>
<evidence type="ECO:0000313" key="4">
    <source>
        <dbReference type="EMBL" id="RRQ51029.1"/>
    </source>
</evidence>
<dbReference type="InterPro" id="IPR003749">
    <property type="entry name" value="ThiS/MoaD-like"/>
</dbReference>
<evidence type="ECO:0000313" key="5">
    <source>
        <dbReference type="Proteomes" id="UP000268553"/>
    </source>
</evidence>
<sequence length="83" mass="8982">MKLVYFASVREAIGLSSEEFDVPQDACTVGDLVVRISARSEDHARALHDLPRLRFALDQNMATADTPLLGAQELAIFPPVTGG</sequence>
<dbReference type="RefSeq" id="WP_125231002.1">
    <property type="nucleotide sequence ID" value="NZ_RWJI01000002.1"/>
</dbReference>
<dbReference type="InterPro" id="IPR016155">
    <property type="entry name" value="Mopterin_synth/thiamin_S_b"/>
</dbReference>
<dbReference type="OrthoDB" id="9800712at2"/>
<evidence type="ECO:0000256" key="1">
    <source>
        <dbReference type="ARBA" id="ARBA00022741"/>
    </source>
</evidence>
<reference evidence="4 5" key="1">
    <citation type="submission" date="2018-12" db="EMBL/GenBank/DDBJ databases">
        <authorList>
            <person name="Kim S.-J."/>
            <person name="Jung G.-Y."/>
        </authorList>
    </citation>
    <scope>NUCLEOTIDE SEQUENCE [LARGE SCALE GENOMIC DNA]</scope>
    <source>
        <strain evidence="4 5">03SU3-P</strain>
    </source>
</reference>
<protein>
    <recommendedName>
        <fullName evidence="3">Molybdopterin synthase sulfur carrier subunit</fullName>
    </recommendedName>
</protein>
<dbReference type="GO" id="GO:1990133">
    <property type="term" value="C:molybdopterin adenylyltransferase complex"/>
    <property type="evidence" value="ECO:0007669"/>
    <property type="project" value="TreeGrafter"/>
</dbReference>